<comment type="caution">
    <text evidence="4">The sequence shown here is derived from an EMBL/GenBank/DDBJ whole genome shotgun (WGS) entry which is preliminary data.</text>
</comment>
<dbReference type="RefSeq" id="WP_310168981.1">
    <property type="nucleotide sequence ID" value="NZ_JAVDUG010000007.1"/>
</dbReference>
<evidence type="ECO:0000259" key="3">
    <source>
        <dbReference type="PROSITE" id="PS51898"/>
    </source>
</evidence>
<dbReference type="PANTHER" id="PTHR34605:SF3">
    <property type="entry name" value="P CELL-TYPE AGGLUTINATION PROTEIN MAP4-LIKE-RELATED"/>
    <property type="match status" value="1"/>
</dbReference>
<keyword evidence="2" id="KW-0233">DNA recombination</keyword>
<dbReference type="PROSITE" id="PS51898">
    <property type="entry name" value="TYR_RECOMBINASE"/>
    <property type="match status" value="1"/>
</dbReference>
<name>A0ABU1QL83_9BACL</name>
<dbReference type="InterPro" id="IPR011010">
    <property type="entry name" value="DNA_brk_join_enz"/>
</dbReference>
<keyword evidence="1" id="KW-0238">DNA-binding</keyword>
<dbReference type="Pfam" id="PF00589">
    <property type="entry name" value="Phage_integrase"/>
    <property type="match status" value="1"/>
</dbReference>
<accession>A0ABU1QL83</accession>
<gene>
    <name evidence="4" type="ORF">J2W98_004696</name>
</gene>
<keyword evidence="5" id="KW-1185">Reference proteome</keyword>
<evidence type="ECO:0000313" key="5">
    <source>
        <dbReference type="Proteomes" id="UP001266807"/>
    </source>
</evidence>
<dbReference type="PANTHER" id="PTHR34605">
    <property type="entry name" value="PHAGE_INTEGRASE DOMAIN-CONTAINING PROTEIN"/>
    <property type="match status" value="1"/>
</dbReference>
<organism evidence="4 5">
    <name type="scientific">Paenibacillus peoriae</name>
    <dbReference type="NCBI Taxonomy" id="59893"/>
    <lineage>
        <taxon>Bacteria</taxon>
        <taxon>Bacillati</taxon>
        <taxon>Bacillota</taxon>
        <taxon>Bacilli</taxon>
        <taxon>Bacillales</taxon>
        <taxon>Paenibacillaceae</taxon>
        <taxon>Paenibacillus</taxon>
    </lineage>
</organism>
<evidence type="ECO:0000256" key="1">
    <source>
        <dbReference type="ARBA" id="ARBA00023125"/>
    </source>
</evidence>
<dbReference type="InterPro" id="IPR002104">
    <property type="entry name" value="Integrase_catalytic"/>
</dbReference>
<protein>
    <submittedName>
        <fullName evidence="4">Site-specific recombinase XerD</fullName>
    </submittedName>
</protein>
<dbReference type="InterPro" id="IPR052925">
    <property type="entry name" value="Phage_Integrase-like_Recomb"/>
</dbReference>
<dbReference type="SUPFAM" id="SSF56349">
    <property type="entry name" value="DNA breaking-rejoining enzymes"/>
    <property type="match status" value="1"/>
</dbReference>
<feature type="domain" description="Tyr recombinase" evidence="3">
    <location>
        <begin position="122"/>
        <end position="281"/>
    </location>
</feature>
<proteinExistence type="predicted"/>
<dbReference type="Gene3D" id="1.10.150.130">
    <property type="match status" value="1"/>
</dbReference>
<dbReference type="Gene3D" id="1.10.443.10">
    <property type="entry name" value="Intergrase catalytic core"/>
    <property type="match status" value="1"/>
</dbReference>
<dbReference type="EMBL" id="JAVDUG010000007">
    <property type="protein sequence ID" value="MDR6780401.1"/>
    <property type="molecule type" value="Genomic_DNA"/>
</dbReference>
<evidence type="ECO:0000313" key="4">
    <source>
        <dbReference type="EMBL" id="MDR6780401.1"/>
    </source>
</evidence>
<reference evidence="4 5" key="1">
    <citation type="submission" date="2023-07" db="EMBL/GenBank/DDBJ databases">
        <title>Sorghum-associated microbial communities from plants grown in Nebraska, USA.</title>
        <authorList>
            <person name="Schachtman D."/>
        </authorList>
    </citation>
    <scope>NUCLEOTIDE SEQUENCE [LARGE SCALE GENOMIC DNA]</scope>
    <source>
        <strain evidence="4 5">BE143</strain>
    </source>
</reference>
<dbReference type="SUPFAM" id="SSF47823">
    <property type="entry name" value="lambda integrase-like, N-terminal domain"/>
    <property type="match status" value="1"/>
</dbReference>
<evidence type="ECO:0000256" key="2">
    <source>
        <dbReference type="ARBA" id="ARBA00023172"/>
    </source>
</evidence>
<sequence>MQISNDTDLVKISKVMDEVLKVRTKRSLIPKSYSTNRAYASDLADFMDWCDLYGYQSLPATDREFSLYIVSLILNGYKTSTIKRRIVAICQAHLSSGFLTPKTSLVNSVIIGVNKTYGTDESSKKSINKRMLNRLIEVLPQNLKGARDKAILLLGYEGLFNRSELVSINFEDIKFDQYHNLIVHFEKTRSNQRNYKEGTLTLNPNEKNCPVSAVKEWVVKSEIRSGALFRSINKHGHLSDKRLSDKGVALIVKEYVKLAGFSDDLYSSSSLRNRVKTHKKS</sequence>
<dbReference type="InterPro" id="IPR010998">
    <property type="entry name" value="Integrase_recombinase_N"/>
</dbReference>
<dbReference type="InterPro" id="IPR013762">
    <property type="entry name" value="Integrase-like_cat_sf"/>
</dbReference>
<dbReference type="Proteomes" id="UP001266807">
    <property type="component" value="Unassembled WGS sequence"/>
</dbReference>